<protein>
    <submittedName>
        <fullName evidence="3">Uncharacterized protein</fullName>
    </submittedName>
</protein>
<gene>
    <name evidence="3" type="ORF">TIFTF001_004729</name>
</gene>
<reference evidence="3" key="1">
    <citation type="submission" date="2023-07" db="EMBL/GenBank/DDBJ databases">
        <title>draft genome sequence of fig (Ficus carica).</title>
        <authorList>
            <person name="Takahashi T."/>
            <person name="Nishimura K."/>
        </authorList>
    </citation>
    <scope>NUCLEOTIDE SEQUENCE</scope>
</reference>
<sequence>MTTVPKLFTFFFSLLLLSNFITTEARPFNAKKWEIDARRGILAGFFDGLSLESIKQSGPSPSGEGHRFADGQTLVGIKNSGPSPGQGSKFTNSQTLGGIKDGPSPGGGHKF</sequence>
<accession>A0AA87ZK76</accession>
<feature type="region of interest" description="Disordered" evidence="1">
    <location>
        <begin position="55"/>
        <end position="111"/>
    </location>
</feature>
<dbReference type="EMBL" id="BTGU01000004">
    <property type="protein sequence ID" value="GMN34505.1"/>
    <property type="molecule type" value="Genomic_DNA"/>
</dbReference>
<evidence type="ECO:0000256" key="1">
    <source>
        <dbReference type="SAM" id="MobiDB-lite"/>
    </source>
</evidence>
<evidence type="ECO:0000313" key="4">
    <source>
        <dbReference type="Proteomes" id="UP001187192"/>
    </source>
</evidence>
<feature type="chain" id="PRO_5041726274" evidence="2">
    <location>
        <begin position="26"/>
        <end position="111"/>
    </location>
</feature>
<dbReference type="PANTHER" id="PTHR34663:SF21">
    <property type="entry name" value="PROTEIN, PUTATIVE-RELATED"/>
    <property type="match status" value="1"/>
</dbReference>
<dbReference type="Proteomes" id="UP001187192">
    <property type="component" value="Unassembled WGS sequence"/>
</dbReference>
<dbReference type="InterPro" id="IPR044700">
    <property type="entry name" value="PIP2/PIPL1"/>
</dbReference>
<organism evidence="3 4">
    <name type="scientific">Ficus carica</name>
    <name type="common">Common fig</name>
    <dbReference type="NCBI Taxonomy" id="3494"/>
    <lineage>
        <taxon>Eukaryota</taxon>
        <taxon>Viridiplantae</taxon>
        <taxon>Streptophyta</taxon>
        <taxon>Embryophyta</taxon>
        <taxon>Tracheophyta</taxon>
        <taxon>Spermatophyta</taxon>
        <taxon>Magnoliopsida</taxon>
        <taxon>eudicotyledons</taxon>
        <taxon>Gunneridae</taxon>
        <taxon>Pentapetalae</taxon>
        <taxon>rosids</taxon>
        <taxon>fabids</taxon>
        <taxon>Rosales</taxon>
        <taxon>Moraceae</taxon>
        <taxon>Ficeae</taxon>
        <taxon>Ficus</taxon>
    </lineage>
</organism>
<proteinExistence type="predicted"/>
<evidence type="ECO:0000313" key="3">
    <source>
        <dbReference type="EMBL" id="GMN34505.1"/>
    </source>
</evidence>
<name>A0AA87ZK76_FICCA</name>
<keyword evidence="2" id="KW-0732">Signal</keyword>
<evidence type="ECO:0000256" key="2">
    <source>
        <dbReference type="SAM" id="SignalP"/>
    </source>
</evidence>
<feature type="signal peptide" evidence="2">
    <location>
        <begin position="1"/>
        <end position="25"/>
    </location>
</feature>
<dbReference type="GO" id="GO:0050793">
    <property type="term" value="P:regulation of developmental process"/>
    <property type="evidence" value="ECO:0007669"/>
    <property type="project" value="InterPro"/>
</dbReference>
<keyword evidence="4" id="KW-1185">Reference proteome</keyword>
<feature type="non-terminal residue" evidence="3">
    <location>
        <position position="111"/>
    </location>
</feature>
<dbReference type="AlphaFoldDB" id="A0AA87ZK76"/>
<dbReference type="PANTHER" id="PTHR34663">
    <property type="entry name" value="OS06G0637400 PROTEIN"/>
    <property type="match status" value="1"/>
</dbReference>
<comment type="caution">
    <text evidence="3">The sequence shown here is derived from an EMBL/GenBank/DDBJ whole genome shotgun (WGS) entry which is preliminary data.</text>
</comment>
<feature type="compositionally biased region" description="Polar residues" evidence="1">
    <location>
        <begin position="80"/>
        <end position="96"/>
    </location>
</feature>
<dbReference type="GO" id="GO:0045087">
    <property type="term" value="P:innate immune response"/>
    <property type="evidence" value="ECO:0007669"/>
    <property type="project" value="InterPro"/>
</dbReference>